<dbReference type="InterPro" id="IPR002575">
    <property type="entry name" value="Aminoglycoside_PTrfase"/>
</dbReference>
<keyword evidence="3" id="KW-1185">Reference proteome</keyword>
<dbReference type="RefSeq" id="WP_119884203.1">
    <property type="nucleotide sequence ID" value="NZ_CP032418.1"/>
</dbReference>
<dbReference type="PANTHER" id="PTHR21310">
    <property type="entry name" value="AMINOGLYCOSIDE PHOSPHOTRANSFERASE-RELATED-RELATED"/>
    <property type="match status" value="1"/>
</dbReference>
<dbReference type="KEGG" id="paek:D3873_11830"/>
<organism evidence="2 3">
    <name type="scientific">Paenisporosarcina cavernae</name>
    <dbReference type="NCBI Taxonomy" id="2320858"/>
    <lineage>
        <taxon>Bacteria</taxon>
        <taxon>Bacillati</taxon>
        <taxon>Bacillota</taxon>
        <taxon>Bacilli</taxon>
        <taxon>Bacillales</taxon>
        <taxon>Caryophanaceae</taxon>
        <taxon>Paenisporosarcina</taxon>
    </lineage>
</organism>
<dbReference type="EMBL" id="CP032418">
    <property type="protein sequence ID" value="AYC30486.1"/>
    <property type="molecule type" value="Genomic_DNA"/>
</dbReference>
<protein>
    <submittedName>
        <fullName evidence="2">Aminoglycoside phosphotransferase family protein</fullName>
    </submittedName>
</protein>
<evidence type="ECO:0000259" key="1">
    <source>
        <dbReference type="Pfam" id="PF01636"/>
    </source>
</evidence>
<name>A0A385YUX2_9BACL</name>
<feature type="domain" description="Aminoglycoside phosphotransferase" evidence="1">
    <location>
        <begin position="37"/>
        <end position="227"/>
    </location>
</feature>
<dbReference type="InterPro" id="IPR011009">
    <property type="entry name" value="Kinase-like_dom_sf"/>
</dbReference>
<dbReference type="Pfam" id="PF01636">
    <property type="entry name" value="APH"/>
    <property type="match status" value="1"/>
</dbReference>
<accession>A0A385YUX2</accession>
<reference evidence="3" key="1">
    <citation type="submission" date="2018-09" db="EMBL/GenBank/DDBJ databases">
        <authorList>
            <person name="Zhu H."/>
        </authorList>
    </citation>
    <scope>NUCLEOTIDE SEQUENCE [LARGE SCALE GENOMIC DNA]</scope>
    <source>
        <strain evidence="3">K2R23-3</strain>
    </source>
</reference>
<evidence type="ECO:0000313" key="2">
    <source>
        <dbReference type="EMBL" id="AYC30486.1"/>
    </source>
</evidence>
<gene>
    <name evidence="2" type="ORF">D3873_11830</name>
</gene>
<evidence type="ECO:0000313" key="3">
    <source>
        <dbReference type="Proteomes" id="UP000265725"/>
    </source>
</evidence>
<dbReference type="AlphaFoldDB" id="A0A385YUX2"/>
<dbReference type="OrthoDB" id="334783at2"/>
<dbReference type="GO" id="GO:0016740">
    <property type="term" value="F:transferase activity"/>
    <property type="evidence" value="ECO:0007669"/>
    <property type="project" value="UniProtKB-KW"/>
</dbReference>
<proteinExistence type="predicted"/>
<dbReference type="InterPro" id="IPR051678">
    <property type="entry name" value="AGP_Transferase"/>
</dbReference>
<dbReference type="SUPFAM" id="SSF56112">
    <property type="entry name" value="Protein kinase-like (PK-like)"/>
    <property type="match status" value="1"/>
</dbReference>
<keyword evidence="2" id="KW-0808">Transferase</keyword>
<sequence>MYKWLESVTNDTVVSHSSLKGGISSKISVVYFQKSEPLVVREITDTKWLEQEPDLIQHERASLDVMVSSTVPTPTFIAMNKDTHMLSMTHLPGRVRLDLDLHASLLRELSETLLTIHATEIPPHFLWEYEAYTSISSITIPSWVQNRTLWEDAIHLLKTSTPTYIPTFIHRDYHPTNILWEGDSISGVVDWVNACIGPAYADVGHCRMNLAVLYGVETANDFLAYYMKTSTQAYDVYFDLRAFFDFVDEEFDVYQGWIDLGKLDLTVEVLRQRAENYLSDLIPVLY</sequence>
<dbReference type="Gene3D" id="3.90.1200.10">
    <property type="match status" value="1"/>
</dbReference>
<dbReference type="Proteomes" id="UP000265725">
    <property type="component" value="Chromosome"/>
</dbReference>